<dbReference type="OrthoDB" id="759366at2"/>
<dbReference type="InterPro" id="IPR018490">
    <property type="entry name" value="cNMP-bd_dom_sf"/>
</dbReference>
<dbReference type="RefSeq" id="WP_097130105.1">
    <property type="nucleotide sequence ID" value="NZ_SSBV01000002.1"/>
</dbReference>
<dbReference type="Proteomes" id="UP000219281">
    <property type="component" value="Unassembled WGS sequence"/>
</dbReference>
<dbReference type="SUPFAM" id="SSF51206">
    <property type="entry name" value="cAMP-binding domain-like"/>
    <property type="match status" value="1"/>
</dbReference>
<dbReference type="InterPro" id="IPR014710">
    <property type="entry name" value="RmlC-like_jellyroll"/>
</dbReference>
<reference evidence="2" key="1">
    <citation type="submission" date="2017-09" db="EMBL/GenBank/DDBJ databases">
        <authorList>
            <person name="Varghese N."/>
            <person name="Submissions S."/>
        </authorList>
    </citation>
    <scope>NUCLEOTIDE SEQUENCE [LARGE SCALE GENOMIC DNA]</scope>
    <source>
        <strain evidence="2">CGMCC 1.12803</strain>
    </source>
</reference>
<gene>
    <name evidence="1" type="ORF">SAMN06297358_1303</name>
</gene>
<accession>A0A285ZW91</accession>
<evidence type="ECO:0008006" key="3">
    <source>
        <dbReference type="Google" id="ProtNLM"/>
    </source>
</evidence>
<dbReference type="EMBL" id="OCMT01000002">
    <property type="protein sequence ID" value="SOD13908.1"/>
    <property type="molecule type" value="Genomic_DNA"/>
</dbReference>
<evidence type="ECO:0000313" key="2">
    <source>
        <dbReference type="Proteomes" id="UP000219281"/>
    </source>
</evidence>
<keyword evidence="2" id="KW-1185">Reference proteome</keyword>
<proteinExistence type="predicted"/>
<evidence type="ECO:0000313" key="1">
    <source>
        <dbReference type="EMBL" id="SOD13908.1"/>
    </source>
</evidence>
<dbReference type="Gene3D" id="2.60.120.10">
    <property type="entry name" value="Jelly Rolls"/>
    <property type="match status" value="1"/>
</dbReference>
<sequence length="195" mass="22979">MEFKTKNINELLAILASNVPLTSKFEKSLARALDLQIVRAKKELIILSKDIHYAWYSVDCWIAEYRTLTTGKEEVYAIYGPKQIFTDIDSFLKETASNHKFMIISGSRLLSIERNNFHILRKFRETALLLEHYMLKQWELDKWHSELMTYSDYQKVNHYAQKYPINDLPAKVSSSFLRMTPSRFSGARLQFNKNK</sequence>
<organism evidence="1 2">
    <name type="scientific">Pedobacter xixiisoli</name>
    <dbReference type="NCBI Taxonomy" id="1476464"/>
    <lineage>
        <taxon>Bacteria</taxon>
        <taxon>Pseudomonadati</taxon>
        <taxon>Bacteroidota</taxon>
        <taxon>Sphingobacteriia</taxon>
        <taxon>Sphingobacteriales</taxon>
        <taxon>Sphingobacteriaceae</taxon>
        <taxon>Pedobacter</taxon>
    </lineage>
</organism>
<name>A0A285ZW91_9SPHI</name>
<dbReference type="AlphaFoldDB" id="A0A285ZW91"/>
<protein>
    <recommendedName>
        <fullName evidence="3">cAMP-binding domain of CRP or a regulatory subunit of cAMP-dependent protein kinases</fullName>
    </recommendedName>
</protein>